<keyword evidence="3" id="KW-1185">Reference proteome</keyword>
<feature type="compositionally biased region" description="Polar residues" evidence="1">
    <location>
        <begin position="209"/>
        <end position="218"/>
    </location>
</feature>
<dbReference type="EMBL" id="PQXM01000146">
    <property type="protein sequence ID" value="TGO76589.1"/>
    <property type="molecule type" value="Genomic_DNA"/>
</dbReference>
<evidence type="ECO:0000313" key="2">
    <source>
        <dbReference type="EMBL" id="TGO76589.1"/>
    </source>
</evidence>
<sequence>MPGSHWNAQADELLIWVAGGVWRHEYPMEIHQIVFFARVADFLNALNEFEPFDKDRGSFTANSIQKHVQYTKIQWKEPQCIERPPWLSEDALKGQFGDVGLEALRESTSRLRLAVERRHQNFSNQEEEKAEAQRKDFWKKEEEIREQNFRKGVEDLGYTKDAESPGGLSWTDPNASGFHYQEPESHSHVGALRSEVKYGTLISPHRLTKTSTAPRNKR</sequence>
<feature type="region of interest" description="Disordered" evidence="1">
    <location>
        <begin position="157"/>
        <end position="218"/>
    </location>
</feature>
<comment type="caution">
    <text evidence="2">The sequence shown here is derived from an EMBL/GenBank/DDBJ whole genome shotgun (WGS) entry which is preliminary data.</text>
</comment>
<dbReference type="Proteomes" id="UP000297229">
    <property type="component" value="Unassembled WGS sequence"/>
</dbReference>
<reference evidence="2 3" key="1">
    <citation type="submission" date="2017-12" db="EMBL/GenBank/DDBJ databases">
        <title>Comparative genomics of Botrytis spp.</title>
        <authorList>
            <person name="Valero-Jimenez C.A."/>
            <person name="Tapia P."/>
            <person name="Veloso J."/>
            <person name="Silva-Moreno E."/>
            <person name="Staats M."/>
            <person name="Valdes J.H."/>
            <person name="Van Kan J.A.L."/>
        </authorList>
    </citation>
    <scope>NUCLEOTIDE SEQUENCE [LARGE SCALE GENOMIC DNA]</scope>
    <source>
        <strain evidence="2 3">Be9601</strain>
    </source>
</reference>
<dbReference type="AlphaFoldDB" id="A0A4Z1JS30"/>
<proteinExistence type="predicted"/>
<organism evidence="2 3">
    <name type="scientific">Botrytis elliptica</name>
    <dbReference type="NCBI Taxonomy" id="278938"/>
    <lineage>
        <taxon>Eukaryota</taxon>
        <taxon>Fungi</taxon>
        <taxon>Dikarya</taxon>
        <taxon>Ascomycota</taxon>
        <taxon>Pezizomycotina</taxon>
        <taxon>Leotiomycetes</taxon>
        <taxon>Helotiales</taxon>
        <taxon>Sclerotiniaceae</taxon>
        <taxon>Botrytis</taxon>
    </lineage>
</organism>
<name>A0A4Z1JS30_9HELO</name>
<accession>A0A4Z1JS30</accession>
<dbReference type="OrthoDB" id="3526051at2759"/>
<evidence type="ECO:0000313" key="3">
    <source>
        <dbReference type="Proteomes" id="UP000297229"/>
    </source>
</evidence>
<evidence type="ECO:0000256" key="1">
    <source>
        <dbReference type="SAM" id="MobiDB-lite"/>
    </source>
</evidence>
<gene>
    <name evidence="2" type="ORF">BELL_0147g00060</name>
</gene>
<protein>
    <submittedName>
        <fullName evidence="2">Uncharacterized protein</fullName>
    </submittedName>
</protein>